<sequence>MNQAILFNDDATYCSDKQCITFTAMQQGMRIECQIAKAFNSSADAIAHFEQWRFDYEEQSEELIEAEAFSAQGIITLKAYK</sequence>
<name>A0A975DEN3_9GAMM</name>
<reference evidence="1" key="1">
    <citation type="submission" date="2021-03" db="EMBL/GenBank/DDBJ databases">
        <title>Complete Genome of Pseudoalteromonas xiamenensis STKMTI.2, a new potential marine bacterium producing anti-Vibrio compounds.</title>
        <authorList>
            <person name="Handayani D.P."/>
            <person name="Isnansetyo A."/>
            <person name="Istiqomah I."/>
            <person name="Jumina J."/>
        </authorList>
    </citation>
    <scope>NUCLEOTIDE SEQUENCE</scope>
    <source>
        <strain evidence="1">STKMTI.2</strain>
    </source>
</reference>
<dbReference type="EMBL" id="CP072133">
    <property type="protein sequence ID" value="QTH70398.1"/>
    <property type="molecule type" value="Genomic_DNA"/>
</dbReference>
<accession>A0A975DEN3</accession>
<proteinExistence type="predicted"/>
<dbReference type="Pfam" id="PF07369">
    <property type="entry name" value="DUF1488"/>
    <property type="match status" value="1"/>
</dbReference>
<organism evidence="1 2">
    <name type="scientific">Pseudoalteromonas xiamenensis</name>
    <dbReference type="NCBI Taxonomy" id="882626"/>
    <lineage>
        <taxon>Bacteria</taxon>
        <taxon>Pseudomonadati</taxon>
        <taxon>Pseudomonadota</taxon>
        <taxon>Gammaproteobacteria</taxon>
        <taxon>Alteromonadales</taxon>
        <taxon>Pseudoalteromonadaceae</taxon>
        <taxon>Pseudoalteromonas</taxon>
    </lineage>
</organism>
<dbReference type="InterPro" id="IPR036692">
    <property type="entry name" value="Shew3726-like_sf"/>
</dbReference>
<protein>
    <submittedName>
        <fullName evidence="1">DUF1488 domain-containing protein</fullName>
    </submittedName>
</protein>
<keyword evidence="2" id="KW-1185">Reference proteome</keyword>
<evidence type="ECO:0000313" key="2">
    <source>
        <dbReference type="Proteomes" id="UP000664904"/>
    </source>
</evidence>
<dbReference type="Proteomes" id="UP000664904">
    <property type="component" value="Chromosome"/>
</dbReference>
<gene>
    <name evidence="1" type="ORF">J5O05_10300</name>
</gene>
<dbReference type="SUPFAM" id="SSF160272">
    <property type="entry name" value="Shew3726-like"/>
    <property type="match status" value="1"/>
</dbReference>
<dbReference type="RefSeq" id="WP_208841993.1">
    <property type="nucleotide sequence ID" value="NZ_CP072133.1"/>
</dbReference>
<dbReference type="Gene3D" id="3.30.160.140">
    <property type="entry name" value="Shew3726-like"/>
    <property type="match status" value="1"/>
</dbReference>
<dbReference type="KEGG" id="pxi:J5O05_10300"/>
<evidence type="ECO:0000313" key="1">
    <source>
        <dbReference type="EMBL" id="QTH70398.1"/>
    </source>
</evidence>
<dbReference type="AlphaFoldDB" id="A0A975DEN3"/>
<dbReference type="InterPro" id="IPR009962">
    <property type="entry name" value="DUF1488"/>
</dbReference>